<feature type="region of interest" description="Disordered" evidence="4">
    <location>
        <begin position="1651"/>
        <end position="1853"/>
    </location>
</feature>
<feature type="region of interest" description="Disordered" evidence="4">
    <location>
        <begin position="647"/>
        <end position="671"/>
    </location>
</feature>
<feature type="region of interest" description="Disordered" evidence="4">
    <location>
        <begin position="1191"/>
        <end position="1210"/>
    </location>
</feature>
<feature type="region of interest" description="Disordered" evidence="4">
    <location>
        <begin position="2230"/>
        <end position="2257"/>
    </location>
</feature>
<dbReference type="Pfam" id="PF13934">
    <property type="entry name" value="ELYS"/>
    <property type="match status" value="1"/>
</dbReference>
<feature type="region of interest" description="Disordered" evidence="4">
    <location>
        <begin position="2597"/>
        <end position="2699"/>
    </location>
</feature>
<feature type="compositionally biased region" description="Low complexity" evidence="4">
    <location>
        <begin position="2347"/>
        <end position="2365"/>
    </location>
</feature>
<keyword evidence="2" id="KW-0539">Nucleus</keyword>
<evidence type="ECO:0000259" key="5">
    <source>
        <dbReference type="Pfam" id="PF13934"/>
    </source>
</evidence>
<dbReference type="PANTHER" id="PTHR21583">
    <property type="entry name" value="ELYS PROTEIN"/>
    <property type="match status" value="1"/>
</dbReference>
<feature type="compositionally biased region" description="Acidic residues" evidence="4">
    <location>
        <begin position="1739"/>
        <end position="1757"/>
    </location>
</feature>
<feature type="compositionally biased region" description="Acidic residues" evidence="4">
    <location>
        <begin position="2901"/>
        <end position="2910"/>
    </location>
</feature>
<feature type="domain" description="ELYS-like" evidence="5">
    <location>
        <begin position="266"/>
        <end position="471"/>
    </location>
</feature>
<feature type="compositionally biased region" description="Polar residues" evidence="4">
    <location>
        <begin position="1551"/>
        <end position="1561"/>
    </location>
</feature>
<feature type="compositionally biased region" description="Polar residues" evidence="4">
    <location>
        <begin position="1568"/>
        <end position="1577"/>
    </location>
</feature>
<feature type="region of interest" description="Disordered" evidence="4">
    <location>
        <begin position="1537"/>
        <end position="1602"/>
    </location>
</feature>
<feature type="compositionally biased region" description="Low complexity" evidence="4">
    <location>
        <begin position="2153"/>
        <end position="2164"/>
    </location>
</feature>
<feature type="compositionally biased region" description="Polar residues" evidence="4">
    <location>
        <begin position="2876"/>
        <end position="2893"/>
    </location>
</feature>
<feature type="compositionally biased region" description="Basic residues" evidence="4">
    <location>
        <begin position="2597"/>
        <end position="2610"/>
    </location>
</feature>
<feature type="compositionally biased region" description="Low complexity" evidence="4">
    <location>
        <begin position="2828"/>
        <end position="2838"/>
    </location>
</feature>
<feature type="region of interest" description="Disordered" evidence="4">
    <location>
        <begin position="2148"/>
        <end position="2215"/>
    </location>
</feature>
<feature type="compositionally biased region" description="Basic and acidic residues" evidence="4">
    <location>
        <begin position="1678"/>
        <end position="1689"/>
    </location>
</feature>
<evidence type="ECO:0000256" key="2">
    <source>
        <dbReference type="ARBA" id="ARBA00023242"/>
    </source>
</evidence>
<feature type="compositionally biased region" description="Polar residues" evidence="4">
    <location>
        <begin position="2054"/>
        <end position="2065"/>
    </location>
</feature>
<feature type="region of interest" description="Disordered" evidence="4">
    <location>
        <begin position="2440"/>
        <end position="2466"/>
    </location>
</feature>
<feature type="non-terminal residue" evidence="6">
    <location>
        <position position="1"/>
    </location>
</feature>
<feature type="compositionally biased region" description="Polar residues" evidence="4">
    <location>
        <begin position="2917"/>
        <end position="2928"/>
    </location>
</feature>
<feature type="region of interest" description="Disordered" evidence="4">
    <location>
        <begin position="1435"/>
        <end position="1455"/>
    </location>
</feature>
<proteinExistence type="predicted"/>
<feature type="region of interest" description="Disordered" evidence="4">
    <location>
        <begin position="2338"/>
        <end position="2378"/>
    </location>
</feature>
<feature type="compositionally biased region" description="Basic and acidic residues" evidence="4">
    <location>
        <begin position="790"/>
        <end position="799"/>
    </location>
</feature>
<dbReference type="PANTHER" id="PTHR21583:SF8">
    <property type="entry name" value="PROTEIN ELYS"/>
    <property type="match status" value="1"/>
</dbReference>
<dbReference type="InterPro" id="IPR052620">
    <property type="entry name" value="ELYS/MEL-28_NucAsmblyFactor"/>
</dbReference>
<evidence type="ECO:0000313" key="6">
    <source>
        <dbReference type="EMBL" id="JAS45791.1"/>
    </source>
</evidence>
<feature type="compositionally biased region" description="Basic and acidic residues" evidence="4">
    <location>
        <begin position="1435"/>
        <end position="1454"/>
    </location>
</feature>
<dbReference type="EMBL" id="GECZ01023978">
    <property type="protein sequence ID" value="JAS45791.1"/>
    <property type="molecule type" value="Transcribed_RNA"/>
</dbReference>
<feature type="compositionally biased region" description="Acidic residues" evidence="4">
    <location>
        <begin position="1651"/>
        <end position="1677"/>
    </location>
</feature>
<feature type="region of interest" description="Disordered" evidence="4">
    <location>
        <begin position="756"/>
        <end position="806"/>
    </location>
</feature>
<reference evidence="6" key="1">
    <citation type="submission" date="2015-11" db="EMBL/GenBank/DDBJ databases">
        <title>De novo transcriptome assembly of four potential Pierce s Disease insect vectors from Arizona vineyards.</title>
        <authorList>
            <person name="Tassone E.E."/>
        </authorList>
    </citation>
    <scope>NUCLEOTIDE SEQUENCE</scope>
</reference>
<evidence type="ECO:0000256" key="3">
    <source>
        <dbReference type="SAM" id="Coils"/>
    </source>
</evidence>
<organism evidence="6">
    <name type="scientific">Cuerna arida</name>
    <dbReference type="NCBI Taxonomy" id="1464854"/>
    <lineage>
        <taxon>Eukaryota</taxon>
        <taxon>Metazoa</taxon>
        <taxon>Ecdysozoa</taxon>
        <taxon>Arthropoda</taxon>
        <taxon>Hexapoda</taxon>
        <taxon>Insecta</taxon>
        <taxon>Pterygota</taxon>
        <taxon>Neoptera</taxon>
        <taxon>Paraneoptera</taxon>
        <taxon>Hemiptera</taxon>
        <taxon>Auchenorrhyncha</taxon>
        <taxon>Membracoidea</taxon>
        <taxon>Cicadellidae</taxon>
        <taxon>Cicadellinae</taxon>
        <taxon>Proconiini</taxon>
        <taxon>Cuerna</taxon>
    </lineage>
</organism>
<name>A0A1B6F6R3_9HEMI</name>
<comment type="subcellular location">
    <subcellularLocation>
        <location evidence="1">Nucleus</location>
    </subcellularLocation>
</comment>
<evidence type="ECO:0000256" key="4">
    <source>
        <dbReference type="SAM" id="MobiDB-lite"/>
    </source>
</evidence>
<feature type="compositionally biased region" description="Polar residues" evidence="4">
    <location>
        <begin position="1777"/>
        <end position="1787"/>
    </location>
</feature>
<feature type="region of interest" description="Disordered" evidence="4">
    <location>
        <begin position="2107"/>
        <end position="2130"/>
    </location>
</feature>
<accession>A0A1B6F6R3</accession>
<feature type="region of interest" description="Disordered" evidence="4">
    <location>
        <begin position="2036"/>
        <end position="2065"/>
    </location>
</feature>
<dbReference type="GO" id="GO:0005634">
    <property type="term" value="C:nucleus"/>
    <property type="evidence" value="ECO:0007669"/>
    <property type="project" value="UniProtKB-SubCell"/>
</dbReference>
<feature type="compositionally biased region" description="Basic and acidic residues" evidence="4">
    <location>
        <begin position="2796"/>
        <end position="2805"/>
    </location>
</feature>
<feature type="compositionally biased region" description="Polar residues" evidence="4">
    <location>
        <begin position="2234"/>
        <end position="2244"/>
    </location>
</feature>
<feature type="compositionally biased region" description="Polar residues" evidence="4">
    <location>
        <begin position="1835"/>
        <end position="1844"/>
    </location>
</feature>
<feature type="compositionally biased region" description="Polar residues" evidence="4">
    <location>
        <begin position="758"/>
        <end position="769"/>
    </location>
</feature>
<protein>
    <recommendedName>
        <fullName evidence="5">ELYS-like domain-containing protein</fullName>
    </recommendedName>
</protein>
<feature type="compositionally biased region" description="Basic and acidic residues" evidence="4">
    <location>
        <begin position="1803"/>
        <end position="1818"/>
    </location>
</feature>
<feature type="compositionally biased region" description="Polar residues" evidence="4">
    <location>
        <begin position="2675"/>
        <end position="2690"/>
    </location>
</feature>
<feature type="compositionally biased region" description="Polar residues" evidence="4">
    <location>
        <begin position="2185"/>
        <end position="2196"/>
    </location>
</feature>
<dbReference type="InterPro" id="IPR025151">
    <property type="entry name" value="ELYS_dom"/>
</dbReference>
<sequence length="2928" mass="329504">QTQVMTCDHHGTQEMCLQAIKDGGSSALLLPSRLYKLCTQAGIKPLLMDVSSPNSSHSKEQREYLLCVALEYGMMGFLRSCVHDWSDGSHAVAGCTLPNLLHWAWGRVDRYKKCLDGLCVPLFDYSGTALDSNDLGLFHHLICQLHDLQDLFHLVLDKYHNCIIQGNYKQQHTALSLVTAFYDSVLWCVRYNILPETNAGDTKGHIPYLTDIIVNSTISRRAELHQLGRSLKQPPPPTGLLLVDAVITQEGAGDKLTDQWEREGGTTTMGKYPPSSVQSLLRSYLVRGIPIHVKHFVVSYFLYDVVHALKPHSLSEEMKTKLLSYCSEFGHSESQCKIATAFWCLDHCKFQEGVSLLLDDAVNKEDMHMYQHRTVVCLLLASGHHKLALHYLNIRKPGLVEPQDIRMKMTLLLVNGLIHEAFEFQRHHSSYKSELIYQFFSGCVEMNKLEIVFKLPMNPAEEEAFMSYLEKTSHPQSDDLRVLYLLSRSRYVEAIDMNEKMRGQGLSRRRVSSIPVGLSPRSHNLFGPRDEMGGAPSQTVLTTRDLLINSVAKSLPSVTRDLAEYCAKEKNFKWNQVARPTPLSVVVHTDLSAQRLPFYKAPDSLFVQAALSKTRETWTPKALKRKLCSTVEDTPFLRTPLLPRLSNLSPLQEGRPGVRWRADDTSENGQAKRARLELSPSTERTIHKTETMDMTCPESCALLHTPLISRLVKQPKEATTPHSILKGSATNTPVTPARSDKTLVASVVSRQIRFSLPSEEQSPTSSITGSMVDDDEEENHYSPTVSPRKSIHELSDVQKRKGTPANPRILRHSFNLRSSAAKLKFLDDDITNKEPLHIEPSATADAILKKISVSPGSSEETYFSFHSSSSSQKTKSIDSKVSFDLPLGLEGNIEDEDETVKQQEIVLTSDKELNASVLTEDKELDVLVRSVEDSDNKVPNYIENSEVSSKTKLSKELCEVDIQEDKLQAQMPAEEYVSNEILKISHETIEPKSPEEIKIVIETIGTSKYLNKTKVVDYDTTEESFDEAEFSKEDICIAEEGNESHYADDKSPVYKWTKIQDQKQETLELEVSKQDDKGVQKRVAKVTVSKTIPMFYSESVETSKKVLNKTSSMSRPELFQANSIIKTNENLLLDKTETESDGQLLAMDVCEHTSLKEVNVAESLVSNMTSSIISKTKNEQLEESKLLTDENNKDKITNSHPEAVQPTSPIDKSQLPQILEEILNRGRISVSLTEKQDLSTQSVSVINNKAEQETYVASTLDQISKGNFISKVVDKEKKITEMDPIKNNNLCNIKSFTDTPGRLENTMYSTLEDSGETVRAVEGDFQSSQKNKEMDIDQIKSNNTLMLVENELDELEMSLSLESSIQDNAVSAVTDVSSIPEVQVESELNYLGNLQKERERGLTFTTHSSKSITSQDQRSETILVTDLAKSTVDEENRSTFVTDPKETDGVKDSEGELTVDSDIKKSTIVDEPNKKITFVIDSTKTKTSKEEKEELSVFADSSTSTTNEEQKELTFVIDSVKSITPKKLKGLTFIAESDESESLEKKHKSSTFDIESVQSSVQEDRETCSLSESTKTVASEEQKEKSTLNSSSGEPLLYTTNKEDSIADIDFKMTEDDESVIEKDKTYIESEEAAEPLYENLKPVPCNVEENVEEEDNGELGVGDEEDIYGDIIEDKEDFSPDEAKKSESEGGCGEDNDSDVICLGSSSDEELQKKSSNLSTSHRKVPGFSKHTSRVDETLDFEDETNDLDDDEDCNDENSYHESSEGNYDSSESEILENNTEMSYSDSSEEGNHQGNRSWKSQRKDFENEASSEKEDIASDENTIESPPYELIGQDSQSNSNFQSREENVKSDGNEYIKQPIDHEMNSDLNKIEINKSVDQTKAGMSCFEDSKVVSSDIDKKIIPEQAEFIRSESFHEETLEPKINETFNIRKSEKSLGKCHVETGSILDLKLRRSKRYSSATNLCSNKSTKLRRRSNSVHDIISLIISETKSAAELSDVNSTSISPSETDKILSLQLKTDEPELCEDNLNLPRKRGRRSRLSQLQDITEENSENVSKCISSNDKTLRRSVSSNQLVEQQPVVGTSMKRSSSSSILSECSKASELELGTNISKETHKDTMSSSHESSKIKLKKRWTLEMEAMNYITRKKRKSSVASSSLEVINSSDEEENEKNKSRMPTKRSLESGPNNTSTVSVESNDENKHEEDIESSATVNTEDIKSYDCELEVDTIPRIRSQSVPPTLQHSDPPRLSTKRRSSSLVKIENIHRKVLKRYSHKKKSLQKSTYEPLEIVQSDEESIKETIQEKIKDCSKKLIVLEENIEDKNNSINEIETSNMDCFSQDTSTTKSLPLASSRRNLRSSSEPPSYEGVEIPKRQTNRSSSAYKINKIHKLILTRHSLRKSVYSNNFQPMEVVQSDDEKSFCTKDVGSLDFEPINKVKADKKEDSTEKNHDDGSKRLNFDEDNSKTTNSKILDLDHLMADNSGTALEDIPSTSNERCVEENPINSNIAQQKIKLLKQQKVQLDKNKIENNNFTSNAGEDNKSKVNNIEDDIEQMVTPHVIKKKGQRKKEKKALNKEVPNSNIPISEIISDNDIKKTKISKSKKGKGKKRIKTFEDNSTNTDSEEKTPKVLIKQTDEDELNVPVKRRSLKKPSTNIELATPKKAKKVHPSKKEISKNITSSKVSEIASKQDSPPIVANNIPVDHEGFLFDSPARRTRRSMSRAMDIEVKTPTKEKVLQETELFLLDTPAKRTRRSMSRASDTELLTPNIEKELLESKRRTRRSTSRASDTDLLTPTVEKESVESGRKTRRSGAMSDIVLSTPSKHVYAESEASDTSTSSRLNTPRRSTRRQSMSTTSNTPGDMIPEEYLTQRRLTRNQHSQLQKSFELSMSETPRLSRLEDLPEEDSEGDTPEILTPVRSSTRNKTSHK</sequence>
<keyword evidence="3" id="KW-0175">Coiled coil</keyword>
<feature type="compositionally biased region" description="Basic and acidic residues" evidence="4">
    <location>
        <begin position="2440"/>
        <end position="2464"/>
    </location>
</feature>
<evidence type="ECO:0000256" key="1">
    <source>
        <dbReference type="ARBA" id="ARBA00004123"/>
    </source>
</evidence>
<gene>
    <name evidence="6" type="ORF">g.33867</name>
</gene>
<feature type="region of interest" description="Disordered" evidence="4">
    <location>
        <begin position="2745"/>
        <end position="2928"/>
    </location>
</feature>
<feature type="coiled-coil region" evidence="3">
    <location>
        <begin position="2299"/>
        <end position="2333"/>
    </location>
</feature>